<organism evidence="1 2">
    <name type="scientific">Hafnia alvei FB1</name>
    <dbReference type="NCBI Taxonomy" id="1453496"/>
    <lineage>
        <taxon>Bacteria</taxon>
        <taxon>Pseudomonadati</taxon>
        <taxon>Pseudomonadota</taxon>
        <taxon>Gammaproteobacteria</taxon>
        <taxon>Enterobacterales</taxon>
        <taxon>Hafniaceae</taxon>
        <taxon>Hafnia</taxon>
    </lineage>
</organism>
<dbReference type="eggNOG" id="ENOG5033FGI">
    <property type="taxonomic scope" value="Bacteria"/>
</dbReference>
<gene>
    <name evidence="1" type="ORF">AT03_13870</name>
</gene>
<reference evidence="1 2" key="1">
    <citation type="journal article" date="2014" name="Gut Pathog.">
        <title>Gene clusters of Hafnia alvei strain FB1 important in survival and pathogenesis: a draft genome perspective.</title>
        <authorList>
            <person name="Tan J.Y."/>
            <person name="Yin W.F."/>
            <person name="Chan K.G."/>
        </authorList>
    </citation>
    <scope>NUCLEOTIDE SEQUENCE [LARGE SCALE GENOMIC DNA]</scope>
    <source>
        <strain evidence="1 2">FB1</strain>
    </source>
</reference>
<evidence type="ECO:0000313" key="2">
    <source>
        <dbReference type="Proteomes" id="UP000029986"/>
    </source>
</evidence>
<dbReference type="RefSeq" id="WP_025802378.1">
    <property type="nucleotide sequence ID" value="NZ_CP009706.1"/>
</dbReference>
<accession>A0A097R3S4</accession>
<dbReference type="HOGENOM" id="CLU_2409908_0_0_6"/>
<dbReference type="PATRIC" id="fig|1453496.5.peg.2825"/>
<evidence type="ECO:0000313" key="1">
    <source>
        <dbReference type="EMBL" id="AIU73369.1"/>
    </source>
</evidence>
<dbReference type="AlphaFoldDB" id="A0A097R3S4"/>
<sequence>MHDFTLLSINVEWVTGIANVALLNNKSLEATIRIDGLIVMKIPRFNDWGESISINSVKSGTSTCGNMSLNIEMQSGDIIEIVAERIILPD</sequence>
<proteinExistence type="predicted"/>
<dbReference type="EMBL" id="CP009706">
    <property type="protein sequence ID" value="AIU73369.1"/>
    <property type="molecule type" value="Genomic_DNA"/>
</dbReference>
<protein>
    <submittedName>
        <fullName evidence="1">Uncharacterized protein</fullName>
    </submittedName>
</protein>
<name>A0A097R3S4_HAFAL</name>
<dbReference type="KEGG" id="hav:AT03_13870"/>
<dbReference type="OrthoDB" id="6043651at2"/>
<keyword evidence="2" id="KW-1185">Reference proteome</keyword>
<dbReference type="Proteomes" id="UP000029986">
    <property type="component" value="Chromosome"/>
</dbReference>